<reference evidence="3" key="1">
    <citation type="submission" date="2017-04" db="EMBL/GenBank/DDBJ databases">
        <authorList>
            <person name="Varghese N."/>
            <person name="Submissions S."/>
        </authorList>
    </citation>
    <scope>NUCLEOTIDE SEQUENCE [LARGE SCALE GENOMIC DNA]</scope>
    <source>
        <strain evidence="3">DSM 20463</strain>
    </source>
</reference>
<feature type="transmembrane region" description="Helical" evidence="1">
    <location>
        <begin position="47"/>
        <end position="68"/>
    </location>
</feature>
<evidence type="ECO:0000313" key="3">
    <source>
        <dbReference type="Proteomes" id="UP000192368"/>
    </source>
</evidence>
<keyword evidence="1" id="KW-0812">Transmembrane</keyword>
<gene>
    <name evidence="2" type="ORF">SAMN00017477_2013</name>
</gene>
<sequence length="198" mass="23089">MNKRTSLKVFVMGMLCFFVSQMVIRIPLLNYLNSNFLYSIFSTKHQILMGIFIPLSAGVFEECGRYIFKDKCLKSKGEFFEPIVFGLGHGLMEVAMILVSSVGVGKISTVELTIGLYERVLAVIFHICMSVLVWRGFILDRKIKHLLIAIFIHFIFDYWIVLVNQFKINMFNTYLMWSVVDLLLIVYIFKVKENWRSE</sequence>
<keyword evidence="3" id="KW-1185">Reference proteome</keyword>
<evidence type="ECO:0000256" key="1">
    <source>
        <dbReference type="SAM" id="Phobius"/>
    </source>
</evidence>
<feature type="transmembrane region" description="Helical" evidence="1">
    <location>
        <begin position="7"/>
        <end position="27"/>
    </location>
</feature>
<proteinExistence type="predicted"/>
<dbReference type="InterPro" id="IPR011397">
    <property type="entry name" value="YhfC"/>
</dbReference>
<feature type="transmembrane region" description="Helical" evidence="1">
    <location>
        <begin position="171"/>
        <end position="189"/>
    </location>
</feature>
<dbReference type="Proteomes" id="UP000192368">
    <property type="component" value="Unassembled WGS sequence"/>
</dbReference>
<feature type="transmembrane region" description="Helical" evidence="1">
    <location>
        <begin position="146"/>
        <end position="165"/>
    </location>
</feature>
<dbReference type="AlphaFoldDB" id="A0A1W1VI49"/>
<feature type="transmembrane region" description="Helical" evidence="1">
    <location>
        <begin position="116"/>
        <end position="134"/>
    </location>
</feature>
<name>A0A1W1VI49_PEPAS</name>
<keyword evidence="1" id="KW-1133">Transmembrane helix</keyword>
<organism evidence="2 3">
    <name type="scientific">Peptoniphilus asaccharolyticus DSM 20463</name>
    <dbReference type="NCBI Taxonomy" id="573058"/>
    <lineage>
        <taxon>Bacteria</taxon>
        <taxon>Bacillati</taxon>
        <taxon>Bacillota</taxon>
        <taxon>Tissierellia</taxon>
        <taxon>Tissierellales</taxon>
        <taxon>Peptoniphilaceae</taxon>
        <taxon>Peptoniphilus</taxon>
    </lineage>
</organism>
<keyword evidence="1" id="KW-0472">Membrane</keyword>
<dbReference type="RefSeq" id="WP_084231524.1">
    <property type="nucleotide sequence ID" value="NZ_FWWR01000017.1"/>
</dbReference>
<evidence type="ECO:0000313" key="2">
    <source>
        <dbReference type="EMBL" id="SMB93059.1"/>
    </source>
</evidence>
<dbReference type="OrthoDB" id="9807167at2"/>
<feature type="transmembrane region" description="Helical" evidence="1">
    <location>
        <begin position="80"/>
        <end position="104"/>
    </location>
</feature>
<dbReference type="STRING" id="573058.SAMN00017477_2013"/>
<dbReference type="Pfam" id="PF10086">
    <property type="entry name" value="YhfC"/>
    <property type="match status" value="2"/>
</dbReference>
<dbReference type="EMBL" id="FWWR01000017">
    <property type="protein sequence ID" value="SMB93059.1"/>
    <property type="molecule type" value="Genomic_DNA"/>
</dbReference>
<accession>A0A1W1VI49</accession>
<protein>
    <submittedName>
        <fullName evidence="2">Uncharacterized membrane protein YhfC</fullName>
    </submittedName>
</protein>